<keyword evidence="1" id="KW-0812">Transmembrane</keyword>
<name>A0A3E1YHD2_9BACT</name>
<comment type="caution">
    <text evidence="2">The sequence shown here is derived from an EMBL/GenBank/DDBJ whole genome shotgun (WGS) entry which is preliminary data.</text>
</comment>
<gene>
    <name evidence="2" type="ORF">DVR12_03120</name>
</gene>
<evidence type="ECO:0000313" key="3">
    <source>
        <dbReference type="Proteomes" id="UP000260644"/>
    </source>
</evidence>
<keyword evidence="1" id="KW-0472">Membrane</keyword>
<proteinExistence type="predicted"/>
<feature type="transmembrane region" description="Helical" evidence="1">
    <location>
        <begin position="51"/>
        <end position="69"/>
    </location>
</feature>
<keyword evidence="1" id="KW-1133">Transmembrane helix</keyword>
<sequence length="125" mass="13988">MANSVYSINKGINRPLEFKGLKAQYIWYMAVGVFGVLILFVILYSCRINTYVCLVIGLSAGASWAMWIYKLSHKYGEYGLTKKLARRSVPKSIRAARNRDLFVGNLNGVYGKSDERNVADNGGRA</sequence>
<dbReference type="EMBL" id="QPMM01000001">
    <property type="protein sequence ID" value="RFS26792.1"/>
    <property type="molecule type" value="Genomic_DNA"/>
</dbReference>
<dbReference type="AlphaFoldDB" id="A0A3E1YHD2"/>
<dbReference type="OrthoDB" id="1273979at2"/>
<feature type="transmembrane region" description="Helical" evidence="1">
    <location>
        <begin position="25"/>
        <end position="44"/>
    </location>
</feature>
<reference evidence="2 3" key="1">
    <citation type="submission" date="2018-07" db="EMBL/GenBank/DDBJ databases">
        <title>Chitinophaga K2CV101002-2 sp. nov., isolated from a monsoon evergreen broad-leaved forest soil.</title>
        <authorList>
            <person name="Lv Y."/>
        </authorList>
    </citation>
    <scope>NUCLEOTIDE SEQUENCE [LARGE SCALE GENOMIC DNA]</scope>
    <source>
        <strain evidence="2 3">GDMCC 1.1288</strain>
    </source>
</reference>
<keyword evidence="3" id="KW-1185">Reference proteome</keyword>
<dbReference type="RefSeq" id="WP_116973984.1">
    <property type="nucleotide sequence ID" value="NZ_QPMM01000001.1"/>
</dbReference>
<organism evidence="2 3">
    <name type="scientific">Chitinophaga silvatica</name>
    <dbReference type="NCBI Taxonomy" id="2282649"/>
    <lineage>
        <taxon>Bacteria</taxon>
        <taxon>Pseudomonadati</taxon>
        <taxon>Bacteroidota</taxon>
        <taxon>Chitinophagia</taxon>
        <taxon>Chitinophagales</taxon>
        <taxon>Chitinophagaceae</taxon>
        <taxon>Chitinophaga</taxon>
    </lineage>
</organism>
<evidence type="ECO:0000256" key="1">
    <source>
        <dbReference type="SAM" id="Phobius"/>
    </source>
</evidence>
<dbReference type="Pfam" id="PF13571">
    <property type="entry name" value="DUF4133"/>
    <property type="match status" value="1"/>
</dbReference>
<evidence type="ECO:0000313" key="2">
    <source>
        <dbReference type="EMBL" id="RFS26792.1"/>
    </source>
</evidence>
<accession>A0A3E1YHD2</accession>
<dbReference type="InterPro" id="IPR025407">
    <property type="entry name" value="DUF4133"/>
</dbReference>
<dbReference type="Proteomes" id="UP000260644">
    <property type="component" value="Unassembled WGS sequence"/>
</dbReference>
<protein>
    <submittedName>
        <fullName evidence="2">DUF4133 domain-containing protein</fullName>
    </submittedName>
</protein>